<reference evidence="2" key="1">
    <citation type="journal article" date="2016" name="Insect Biochem. Mol. Biol.">
        <title>Multifaceted biological insights from a draft genome sequence of the tobacco hornworm moth, Manduca sexta.</title>
        <authorList>
            <person name="Kanost M.R."/>
            <person name="Arrese E.L."/>
            <person name="Cao X."/>
            <person name="Chen Y.R."/>
            <person name="Chellapilla S."/>
            <person name="Goldsmith M.R."/>
            <person name="Grosse-Wilde E."/>
            <person name="Heckel D.G."/>
            <person name="Herndon N."/>
            <person name="Jiang H."/>
            <person name="Papanicolaou A."/>
            <person name="Qu J."/>
            <person name="Soulages J.L."/>
            <person name="Vogel H."/>
            <person name="Walters J."/>
            <person name="Waterhouse R.M."/>
            <person name="Ahn S.J."/>
            <person name="Almeida F.C."/>
            <person name="An C."/>
            <person name="Aqrawi P."/>
            <person name="Bretschneider A."/>
            <person name="Bryant W.B."/>
            <person name="Bucks S."/>
            <person name="Chao H."/>
            <person name="Chevignon G."/>
            <person name="Christen J.M."/>
            <person name="Clarke D.F."/>
            <person name="Dittmer N.T."/>
            <person name="Ferguson L.C.F."/>
            <person name="Garavelou S."/>
            <person name="Gordon K.H.J."/>
            <person name="Gunaratna R.T."/>
            <person name="Han Y."/>
            <person name="Hauser F."/>
            <person name="He Y."/>
            <person name="Heidel-Fischer H."/>
            <person name="Hirsh A."/>
            <person name="Hu Y."/>
            <person name="Jiang H."/>
            <person name="Kalra D."/>
            <person name="Klinner C."/>
            <person name="Konig C."/>
            <person name="Kovar C."/>
            <person name="Kroll A.R."/>
            <person name="Kuwar S.S."/>
            <person name="Lee S.L."/>
            <person name="Lehman R."/>
            <person name="Li K."/>
            <person name="Li Z."/>
            <person name="Liang H."/>
            <person name="Lovelace S."/>
            <person name="Lu Z."/>
            <person name="Mansfield J.H."/>
            <person name="McCulloch K.J."/>
            <person name="Mathew T."/>
            <person name="Morton B."/>
            <person name="Muzny D.M."/>
            <person name="Neunemann D."/>
            <person name="Ongeri F."/>
            <person name="Pauchet Y."/>
            <person name="Pu L.L."/>
            <person name="Pyrousis I."/>
            <person name="Rao X.J."/>
            <person name="Redding A."/>
            <person name="Roesel C."/>
            <person name="Sanchez-Gracia A."/>
            <person name="Schaack S."/>
            <person name="Shukla A."/>
            <person name="Tetreau G."/>
            <person name="Wang Y."/>
            <person name="Xiong G.H."/>
            <person name="Traut W."/>
            <person name="Walsh T.K."/>
            <person name="Worley K.C."/>
            <person name="Wu D."/>
            <person name="Wu W."/>
            <person name="Wu Y.Q."/>
            <person name="Zhang X."/>
            <person name="Zou Z."/>
            <person name="Zucker H."/>
            <person name="Briscoe A.D."/>
            <person name="Burmester T."/>
            <person name="Clem R.J."/>
            <person name="Feyereisen R."/>
            <person name="Grimmelikhuijzen C.J.P."/>
            <person name="Hamodrakas S.J."/>
            <person name="Hansson B.S."/>
            <person name="Huguet E."/>
            <person name="Jermiin L.S."/>
            <person name="Lan Q."/>
            <person name="Lehman H.K."/>
            <person name="Lorenzen M."/>
            <person name="Merzendorfer H."/>
            <person name="Michalopoulos I."/>
            <person name="Morton D.B."/>
            <person name="Muthukrishnan S."/>
            <person name="Oakeshott J.G."/>
            <person name="Palmer W."/>
            <person name="Park Y."/>
            <person name="Passarelli A.L."/>
            <person name="Rozas J."/>
            <person name="Schwartz L.M."/>
            <person name="Smith W."/>
            <person name="Southgate A."/>
            <person name="Vilcinskas A."/>
            <person name="Vogt R."/>
            <person name="Wang P."/>
            <person name="Werren J."/>
            <person name="Yu X.Q."/>
            <person name="Zhou J.J."/>
            <person name="Brown S.J."/>
            <person name="Scherer S.E."/>
            <person name="Richards S."/>
            <person name="Blissard G.W."/>
        </authorList>
    </citation>
    <scope>NUCLEOTIDE SEQUENCE</scope>
</reference>
<evidence type="ECO:0008006" key="4">
    <source>
        <dbReference type="Google" id="ProtNLM"/>
    </source>
</evidence>
<dbReference type="InterPro" id="IPR002052">
    <property type="entry name" value="DNA_methylase_N6_adenine_CS"/>
</dbReference>
<proteinExistence type="inferred from homology"/>
<dbReference type="GO" id="GO:0032259">
    <property type="term" value="P:methylation"/>
    <property type="evidence" value="ECO:0007669"/>
    <property type="project" value="InterPro"/>
</dbReference>
<evidence type="ECO:0000313" key="2">
    <source>
        <dbReference type="EMBL" id="KAG6456520.1"/>
    </source>
</evidence>
<dbReference type="PROSITE" id="PS00092">
    <property type="entry name" value="N6_MTASE"/>
    <property type="match status" value="1"/>
</dbReference>
<dbReference type="EMBL" id="JH668514">
    <property type="protein sequence ID" value="KAG6456520.1"/>
    <property type="molecule type" value="Genomic_DNA"/>
</dbReference>
<dbReference type="GO" id="GO:0003676">
    <property type="term" value="F:nucleic acid binding"/>
    <property type="evidence" value="ECO:0007669"/>
    <property type="project" value="InterPro"/>
</dbReference>
<comment type="caution">
    <text evidence="2">The sequence shown here is derived from an EMBL/GenBank/DDBJ whole genome shotgun (WGS) entry which is preliminary data.</text>
</comment>
<dbReference type="InterPro" id="IPR029063">
    <property type="entry name" value="SAM-dependent_MTases_sf"/>
</dbReference>
<dbReference type="PANTHER" id="PTHR12829:SF4">
    <property type="entry name" value="N(6)-ADENINE-SPECIFIC METHYLTRANSFERASE METTL4"/>
    <property type="match status" value="1"/>
</dbReference>
<name>A0A921ZFE5_MANSE</name>
<comment type="similarity">
    <text evidence="1">Belongs to the MT-A70-like family.</text>
</comment>
<dbReference type="Proteomes" id="UP000791440">
    <property type="component" value="Unassembled WGS sequence"/>
</dbReference>
<dbReference type="PANTHER" id="PTHR12829">
    <property type="entry name" value="N6-ADENOSINE-METHYLTRANSFERASE"/>
    <property type="match status" value="1"/>
</dbReference>
<keyword evidence="3" id="KW-1185">Reference proteome</keyword>
<dbReference type="PROSITE" id="PS51143">
    <property type="entry name" value="MT_A70"/>
    <property type="match status" value="1"/>
</dbReference>
<dbReference type="InterPro" id="IPR007757">
    <property type="entry name" value="MT-A70-like"/>
</dbReference>
<gene>
    <name evidence="2" type="ORF">O3G_MSEX009771</name>
</gene>
<sequence>MSIIYETNNCVLIDHRDYISKIYKNVVNGKELNSHTLLAKLFHIVSENSKSRKRKYNCDRFSVETTKVCKMYEKFIKDLPEDIKVNIKNKYMSIDTSNVRDLSKTLFESTIFDHTGLNGGNNSNAPLKCKVKSKYFLIPPRSRFYCGCIKKYTKLNRTFDIIVADPPWWNKYIRRLNGANDKLSYSMMYNEGIASIPVEKLLAPNCLVAVWCTNSPSNVAAVKDEIFPKWGIKYVATWYWIKVTVDLGTVCHFASENMKQPYERIILGTVGDVKAIPDDRLVVGIPSALHSHKPPLLDLLTPYVTTQNPETLELFARYLLPDTTSIGYEPLKWQHENLYESIS</sequence>
<dbReference type="GO" id="GO:0005634">
    <property type="term" value="C:nucleus"/>
    <property type="evidence" value="ECO:0007669"/>
    <property type="project" value="TreeGrafter"/>
</dbReference>
<evidence type="ECO:0000256" key="1">
    <source>
        <dbReference type="PROSITE-ProRule" id="PRU00489"/>
    </source>
</evidence>
<organism evidence="2 3">
    <name type="scientific">Manduca sexta</name>
    <name type="common">Tobacco hawkmoth</name>
    <name type="synonym">Tobacco hornworm</name>
    <dbReference type="NCBI Taxonomy" id="7130"/>
    <lineage>
        <taxon>Eukaryota</taxon>
        <taxon>Metazoa</taxon>
        <taxon>Ecdysozoa</taxon>
        <taxon>Arthropoda</taxon>
        <taxon>Hexapoda</taxon>
        <taxon>Insecta</taxon>
        <taxon>Pterygota</taxon>
        <taxon>Neoptera</taxon>
        <taxon>Endopterygota</taxon>
        <taxon>Lepidoptera</taxon>
        <taxon>Glossata</taxon>
        <taxon>Ditrysia</taxon>
        <taxon>Bombycoidea</taxon>
        <taxon>Sphingidae</taxon>
        <taxon>Sphinginae</taxon>
        <taxon>Sphingini</taxon>
        <taxon>Manduca</taxon>
    </lineage>
</organism>
<reference evidence="2" key="2">
    <citation type="submission" date="2020-12" db="EMBL/GenBank/DDBJ databases">
        <authorList>
            <person name="Kanost M."/>
        </authorList>
    </citation>
    <scope>NUCLEOTIDE SEQUENCE</scope>
</reference>
<dbReference type="SUPFAM" id="SSF53335">
    <property type="entry name" value="S-adenosyl-L-methionine-dependent methyltransferases"/>
    <property type="match status" value="1"/>
</dbReference>
<evidence type="ECO:0000313" key="3">
    <source>
        <dbReference type="Proteomes" id="UP000791440"/>
    </source>
</evidence>
<accession>A0A921ZFE5</accession>
<dbReference type="Pfam" id="PF05063">
    <property type="entry name" value="MT-A70"/>
    <property type="match status" value="1"/>
</dbReference>
<dbReference type="GO" id="GO:0008168">
    <property type="term" value="F:methyltransferase activity"/>
    <property type="evidence" value="ECO:0007669"/>
    <property type="project" value="InterPro"/>
</dbReference>
<dbReference type="AlphaFoldDB" id="A0A921ZFE5"/>
<protein>
    <recommendedName>
        <fullName evidence="4">Methyltransferase-like protein 4</fullName>
    </recommendedName>
</protein>